<keyword evidence="3" id="KW-1185">Reference proteome</keyword>
<evidence type="ECO:0000313" key="3">
    <source>
        <dbReference type="Proteomes" id="UP000799421"/>
    </source>
</evidence>
<sequence>MNLPTLLPLLLLLLITSTYANRELIINPLTTHFQHGTYTLNFNITDPYGGQFDRASIYPSTCNLTWRSGSAPTECYTRCGLIAGDTASTHYYARIQPGTFVSPGEFGLNIWEEYWSVIFWVAGNATAKVSWRDAHAGYTCKRRGECLVKPAGKGFNATVESEVTQSLEGKLIC</sequence>
<feature type="chain" id="PRO_5025410462" description="AA1-like domain-containing protein" evidence="1">
    <location>
        <begin position="21"/>
        <end position="173"/>
    </location>
</feature>
<proteinExistence type="predicted"/>
<dbReference type="EMBL" id="MU005994">
    <property type="protein sequence ID" value="KAF2859326.1"/>
    <property type="molecule type" value="Genomic_DNA"/>
</dbReference>
<evidence type="ECO:0008006" key="4">
    <source>
        <dbReference type="Google" id="ProtNLM"/>
    </source>
</evidence>
<evidence type="ECO:0000313" key="2">
    <source>
        <dbReference type="EMBL" id="KAF2859326.1"/>
    </source>
</evidence>
<reference evidence="2" key="1">
    <citation type="journal article" date="2020" name="Stud. Mycol.">
        <title>101 Dothideomycetes genomes: a test case for predicting lifestyles and emergence of pathogens.</title>
        <authorList>
            <person name="Haridas S."/>
            <person name="Albert R."/>
            <person name="Binder M."/>
            <person name="Bloem J."/>
            <person name="Labutti K."/>
            <person name="Salamov A."/>
            <person name="Andreopoulos B."/>
            <person name="Baker S."/>
            <person name="Barry K."/>
            <person name="Bills G."/>
            <person name="Bluhm B."/>
            <person name="Cannon C."/>
            <person name="Castanera R."/>
            <person name="Culley D."/>
            <person name="Daum C."/>
            <person name="Ezra D."/>
            <person name="Gonzalez J."/>
            <person name="Henrissat B."/>
            <person name="Kuo A."/>
            <person name="Liang C."/>
            <person name="Lipzen A."/>
            <person name="Lutzoni F."/>
            <person name="Magnuson J."/>
            <person name="Mondo S."/>
            <person name="Nolan M."/>
            <person name="Ohm R."/>
            <person name="Pangilinan J."/>
            <person name="Park H.-J."/>
            <person name="Ramirez L."/>
            <person name="Alfaro M."/>
            <person name="Sun H."/>
            <person name="Tritt A."/>
            <person name="Yoshinaga Y."/>
            <person name="Zwiers L.-H."/>
            <person name="Turgeon B."/>
            <person name="Goodwin S."/>
            <person name="Spatafora J."/>
            <person name="Crous P."/>
            <person name="Grigoriev I."/>
        </authorList>
    </citation>
    <scope>NUCLEOTIDE SEQUENCE</scope>
    <source>
        <strain evidence="2">CBS 480.64</strain>
    </source>
</reference>
<evidence type="ECO:0000256" key="1">
    <source>
        <dbReference type="SAM" id="SignalP"/>
    </source>
</evidence>
<name>A0A6A7BVF8_9PEZI</name>
<feature type="signal peptide" evidence="1">
    <location>
        <begin position="1"/>
        <end position="20"/>
    </location>
</feature>
<keyword evidence="1" id="KW-0732">Signal</keyword>
<accession>A0A6A7BVF8</accession>
<protein>
    <recommendedName>
        <fullName evidence="4">AA1-like domain-containing protein</fullName>
    </recommendedName>
</protein>
<organism evidence="2 3">
    <name type="scientific">Piedraia hortae CBS 480.64</name>
    <dbReference type="NCBI Taxonomy" id="1314780"/>
    <lineage>
        <taxon>Eukaryota</taxon>
        <taxon>Fungi</taxon>
        <taxon>Dikarya</taxon>
        <taxon>Ascomycota</taxon>
        <taxon>Pezizomycotina</taxon>
        <taxon>Dothideomycetes</taxon>
        <taxon>Dothideomycetidae</taxon>
        <taxon>Capnodiales</taxon>
        <taxon>Piedraiaceae</taxon>
        <taxon>Piedraia</taxon>
    </lineage>
</organism>
<dbReference type="Proteomes" id="UP000799421">
    <property type="component" value="Unassembled WGS sequence"/>
</dbReference>
<gene>
    <name evidence="2" type="ORF">K470DRAFT_277790</name>
</gene>
<dbReference type="AlphaFoldDB" id="A0A6A7BVF8"/>